<proteinExistence type="inferred from homology"/>
<evidence type="ECO:0000256" key="11">
    <source>
        <dbReference type="ARBA" id="ARBA00022842"/>
    </source>
</evidence>
<dbReference type="Pfam" id="PF02581">
    <property type="entry name" value="TMP-TENI"/>
    <property type="match status" value="1"/>
</dbReference>
<dbReference type="GO" id="GO:0005524">
    <property type="term" value="F:ATP binding"/>
    <property type="evidence" value="ECO:0007669"/>
    <property type="project" value="UniProtKB-KW"/>
</dbReference>
<dbReference type="GO" id="GO:0004417">
    <property type="term" value="F:hydroxyethylthiazole kinase activity"/>
    <property type="evidence" value="ECO:0007669"/>
    <property type="project" value="UniProtKB-EC"/>
</dbReference>
<dbReference type="CDD" id="cd00564">
    <property type="entry name" value="TMP_TenI"/>
    <property type="match status" value="1"/>
</dbReference>
<dbReference type="SUPFAM" id="SSF53613">
    <property type="entry name" value="Ribokinase-like"/>
    <property type="match status" value="1"/>
</dbReference>
<dbReference type="NCBIfam" id="TIGR00693">
    <property type="entry name" value="thiE"/>
    <property type="match status" value="1"/>
</dbReference>
<dbReference type="NCBIfam" id="NF006830">
    <property type="entry name" value="PRK09355.1"/>
    <property type="match status" value="1"/>
</dbReference>
<protein>
    <recommendedName>
        <fullName evidence="19">Thiamine phosphate synthase/TenI domain-containing protein</fullName>
    </recommendedName>
</protein>
<dbReference type="SUPFAM" id="SSF51391">
    <property type="entry name" value="Thiamin phosphate synthase"/>
    <property type="match status" value="1"/>
</dbReference>
<comment type="caution">
    <text evidence="20">The sequence shown here is derived from an EMBL/GenBank/DDBJ whole genome shotgun (WGS) entry which is preliminary data.</text>
</comment>
<evidence type="ECO:0000256" key="16">
    <source>
        <dbReference type="ARBA" id="ARBA00061146"/>
    </source>
</evidence>
<dbReference type="InterPro" id="IPR036206">
    <property type="entry name" value="ThiamineP_synth_sf"/>
</dbReference>
<comment type="catalytic activity">
    <reaction evidence="13">
        <text>4-methyl-5-(2-phosphooxyethyl)-thiazole + 4-amino-2-methyl-5-(diphosphooxymethyl)pyrimidine + H(+) = thiamine phosphate + diphosphate</text>
        <dbReference type="Rhea" id="RHEA:22328"/>
        <dbReference type="ChEBI" id="CHEBI:15378"/>
        <dbReference type="ChEBI" id="CHEBI:33019"/>
        <dbReference type="ChEBI" id="CHEBI:37575"/>
        <dbReference type="ChEBI" id="CHEBI:57841"/>
        <dbReference type="ChEBI" id="CHEBI:58296"/>
        <dbReference type="EC" id="2.5.1.3"/>
    </reaction>
</comment>
<dbReference type="Gene3D" id="3.40.1190.20">
    <property type="match status" value="1"/>
</dbReference>
<evidence type="ECO:0000256" key="7">
    <source>
        <dbReference type="ARBA" id="ARBA00022723"/>
    </source>
</evidence>
<keyword evidence="21" id="KW-1185">Reference proteome</keyword>
<comment type="catalytic activity">
    <reaction evidence="1">
        <text>5-(2-hydroxyethyl)-4-methylthiazole + ATP = 4-methyl-5-(2-phosphooxyethyl)-thiazole + ADP + H(+)</text>
        <dbReference type="Rhea" id="RHEA:24212"/>
        <dbReference type="ChEBI" id="CHEBI:15378"/>
        <dbReference type="ChEBI" id="CHEBI:17957"/>
        <dbReference type="ChEBI" id="CHEBI:30616"/>
        <dbReference type="ChEBI" id="CHEBI:58296"/>
        <dbReference type="ChEBI" id="CHEBI:456216"/>
        <dbReference type="EC" id="2.7.1.50"/>
    </reaction>
</comment>
<name>A0AAD6J794_DREDA</name>
<evidence type="ECO:0000256" key="13">
    <source>
        <dbReference type="ARBA" id="ARBA00047334"/>
    </source>
</evidence>
<feature type="compositionally biased region" description="Pro residues" evidence="18">
    <location>
        <begin position="31"/>
        <end position="47"/>
    </location>
</feature>
<dbReference type="Gene3D" id="3.20.20.70">
    <property type="entry name" value="Aldolase class I"/>
    <property type="match status" value="1"/>
</dbReference>
<dbReference type="InterPro" id="IPR029056">
    <property type="entry name" value="Ribokinase-like"/>
</dbReference>
<evidence type="ECO:0000256" key="4">
    <source>
        <dbReference type="ARBA" id="ARBA00004868"/>
    </source>
</evidence>
<evidence type="ECO:0000256" key="8">
    <source>
        <dbReference type="ARBA" id="ARBA00022741"/>
    </source>
</evidence>
<dbReference type="Pfam" id="PF02110">
    <property type="entry name" value="HK"/>
    <property type="match status" value="1"/>
</dbReference>
<keyword evidence="11" id="KW-0460">Magnesium</keyword>
<gene>
    <name evidence="20" type="ORF">Dda_2270</name>
</gene>
<feature type="region of interest" description="Disordered" evidence="18">
    <location>
        <begin position="24"/>
        <end position="47"/>
    </location>
</feature>
<accession>A0AAD6J794</accession>
<organism evidence="20 21">
    <name type="scientific">Drechslerella dactyloides</name>
    <name type="common">Nematode-trapping fungus</name>
    <name type="synonym">Arthrobotrys dactyloides</name>
    <dbReference type="NCBI Taxonomy" id="74499"/>
    <lineage>
        <taxon>Eukaryota</taxon>
        <taxon>Fungi</taxon>
        <taxon>Dikarya</taxon>
        <taxon>Ascomycota</taxon>
        <taxon>Pezizomycotina</taxon>
        <taxon>Orbiliomycetes</taxon>
        <taxon>Orbiliales</taxon>
        <taxon>Orbiliaceae</taxon>
        <taxon>Drechslerella</taxon>
    </lineage>
</organism>
<evidence type="ECO:0000256" key="5">
    <source>
        <dbReference type="ARBA" id="ARBA00005165"/>
    </source>
</evidence>
<comment type="catalytic activity">
    <reaction evidence="14">
        <text>2-(2-carboxy-4-methylthiazol-5-yl)ethyl phosphate + 4-amino-2-methyl-5-(diphosphooxymethyl)pyrimidine + 2 H(+) = thiamine phosphate + CO2 + diphosphate</text>
        <dbReference type="Rhea" id="RHEA:47848"/>
        <dbReference type="ChEBI" id="CHEBI:15378"/>
        <dbReference type="ChEBI" id="CHEBI:16526"/>
        <dbReference type="ChEBI" id="CHEBI:33019"/>
        <dbReference type="ChEBI" id="CHEBI:37575"/>
        <dbReference type="ChEBI" id="CHEBI:57841"/>
        <dbReference type="ChEBI" id="CHEBI:62890"/>
        <dbReference type="EC" id="2.5.1.3"/>
    </reaction>
</comment>
<reference evidence="20" key="1">
    <citation type="submission" date="2023-01" db="EMBL/GenBank/DDBJ databases">
        <title>The chitinases involved in constricting ring structure development in the nematode-trapping fungus Drechslerella dactyloides.</title>
        <authorList>
            <person name="Wang R."/>
            <person name="Zhang L."/>
            <person name="Tang P."/>
            <person name="Li S."/>
            <person name="Liang L."/>
        </authorList>
    </citation>
    <scope>NUCLEOTIDE SEQUENCE</scope>
    <source>
        <strain evidence="20">YMF1.00031</strain>
    </source>
</reference>
<dbReference type="Proteomes" id="UP001221413">
    <property type="component" value="Unassembled WGS sequence"/>
</dbReference>
<dbReference type="GO" id="GO:0005737">
    <property type="term" value="C:cytoplasm"/>
    <property type="evidence" value="ECO:0007669"/>
    <property type="project" value="TreeGrafter"/>
</dbReference>
<dbReference type="PRINTS" id="PR01099">
    <property type="entry name" value="HYETHTZKNASE"/>
</dbReference>
<evidence type="ECO:0000256" key="6">
    <source>
        <dbReference type="ARBA" id="ARBA00022679"/>
    </source>
</evidence>
<keyword evidence="10" id="KW-0067">ATP-binding</keyword>
<dbReference type="InterPro" id="IPR000417">
    <property type="entry name" value="Hyethyz_kinase"/>
</dbReference>
<evidence type="ECO:0000256" key="17">
    <source>
        <dbReference type="ARBA" id="ARBA00061283"/>
    </source>
</evidence>
<evidence type="ECO:0000256" key="2">
    <source>
        <dbReference type="ARBA" id="ARBA00001946"/>
    </source>
</evidence>
<comment type="catalytic activity">
    <reaction evidence="15">
        <text>2-[(2R,5Z)-2-carboxy-4-methylthiazol-5(2H)-ylidene]ethyl phosphate + 4-amino-2-methyl-5-(diphosphooxymethyl)pyrimidine + 2 H(+) = thiamine phosphate + CO2 + diphosphate</text>
        <dbReference type="Rhea" id="RHEA:47844"/>
        <dbReference type="ChEBI" id="CHEBI:15378"/>
        <dbReference type="ChEBI" id="CHEBI:16526"/>
        <dbReference type="ChEBI" id="CHEBI:33019"/>
        <dbReference type="ChEBI" id="CHEBI:37575"/>
        <dbReference type="ChEBI" id="CHEBI:57841"/>
        <dbReference type="ChEBI" id="CHEBI:62899"/>
        <dbReference type="EC" id="2.5.1.3"/>
    </reaction>
</comment>
<dbReference type="HAMAP" id="MF_00228">
    <property type="entry name" value="Thz_kinase"/>
    <property type="match status" value="1"/>
</dbReference>
<dbReference type="InterPro" id="IPR022998">
    <property type="entry name" value="ThiamineP_synth_TenI"/>
</dbReference>
<keyword evidence="6" id="KW-0808">Transferase</keyword>
<feature type="domain" description="Thiamine phosphate synthase/TenI" evidence="19">
    <location>
        <begin position="54"/>
        <end position="245"/>
    </location>
</feature>
<comment type="similarity">
    <text evidence="16">In the C-terminal section; belongs to the Thz kinase family.</text>
</comment>
<comment type="pathway">
    <text evidence="4">Cofactor biosynthesis; thiamine diphosphate biosynthesis; 4-methyl-5-(2-phosphoethyl)-thiazole from 5-(2-hydroxyethyl)-4-methylthiazole: step 1/1.</text>
</comment>
<evidence type="ECO:0000256" key="18">
    <source>
        <dbReference type="SAM" id="MobiDB-lite"/>
    </source>
</evidence>
<evidence type="ECO:0000256" key="14">
    <source>
        <dbReference type="ARBA" id="ARBA00047851"/>
    </source>
</evidence>
<dbReference type="AlphaFoldDB" id="A0AAD6J794"/>
<keyword evidence="8" id="KW-0547">Nucleotide-binding</keyword>
<evidence type="ECO:0000256" key="10">
    <source>
        <dbReference type="ARBA" id="ARBA00022840"/>
    </source>
</evidence>
<keyword evidence="12" id="KW-0784">Thiamine biosynthesis</keyword>
<dbReference type="EMBL" id="JAQGDS010000002">
    <property type="protein sequence ID" value="KAJ6263701.1"/>
    <property type="molecule type" value="Genomic_DNA"/>
</dbReference>
<evidence type="ECO:0000256" key="9">
    <source>
        <dbReference type="ARBA" id="ARBA00022777"/>
    </source>
</evidence>
<comment type="pathway">
    <text evidence="5">Cofactor biosynthesis; thiamine diphosphate biosynthesis; thiamine phosphate from 4-amino-2-methyl-5-diphosphomethylpyrimidine and 4-methyl-5-(2-phosphoethyl)-thiazole: step 1/1.</text>
</comment>
<dbReference type="GO" id="GO:0009228">
    <property type="term" value="P:thiamine biosynthetic process"/>
    <property type="evidence" value="ECO:0007669"/>
    <property type="project" value="UniProtKB-KW"/>
</dbReference>
<evidence type="ECO:0000313" key="20">
    <source>
        <dbReference type="EMBL" id="KAJ6263701.1"/>
    </source>
</evidence>
<keyword evidence="7" id="KW-0479">Metal-binding</keyword>
<sequence length="564" mass="58660">MDENQESAASILAAALMASSSPAAVSVATPSLPPTPPPLPPPEPPTAPPLDLSLYLVTSSSLLPAGRSLEDTVEAAIKGGVTVVQLREKTLDTRPFVDLAKRIHAITRPLGVPLLINDRVDVALAAGCEGVHIGWDDIDIDTARRLLGPASIIGLSVSSQAEADLAAASSCDYIGIGPVLPTPTKPDANPPLYSSGVRDILASLPRPLPAVAIGGISSSNVQSILYKSRPPSATPLAGIAVVSAIIAADDPEAAAADLLTLSRTPPPWAPPPPSQTTIFTDFYLPLIISRVVTTLRTIKERKPLVHHITNAVVRTFSANVTLAIGGSPIMSDAVDEAPALANIAPHSACLINMGTASLDDKQLYAAAVTENNRLGKPVVFDPVGAGATPMRRDLAAWILREAGYIDVIKGNEGEIRTLAGEGVQMKGVDATDPPASCGDELVSIVRQVARRERPTDILSDGTRTVLVRNGHPLQSLITGAGCALGSVLAAALAVSRDDKLSSCLAGILAYNIAAERASASSTDERPVRGPGSFSAAFLDEVYEVAEMCARGQSEWTGPVNLEFR</sequence>
<dbReference type="CDD" id="cd01170">
    <property type="entry name" value="THZ_kinase"/>
    <property type="match status" value="1"/>
</dbReference>
<evidence type="ECO:0000256" key="3">
    <source>
        <dbReference type="ARBA" id="ARBA00003814"/>
    </source>
</evidence>
<evidence type="ECO:0000256" key="12">
    <source>
        <dbReference type="ARBA" id="ARBA00022977"/>
    </source>
</evidence>
<dbReference type="GO" id="GO:0004789">
    <property type="term" value="F:thiamine-phosphate diphosphorylase activity"/>
    <property type="evidence" value="ECO:0007669"/>
    <property type="project" value="UniProtKB-EC"/>
</dbReference>
<dbReference type="InterPro" id="IPR013785">
    <property type="entry name" value="Aldolase_TIM"/>
</dbReference>
<comment type="similarity">
    <text evidence="17">In the N-terminal section; belongs to the thiamine-phosphate synthase family.</text>
</comment>
<keyword evidence="9" id="KW-0418">Kinase</keyword>
<dbReference type="FunFam" id="3.20.20.70:FF:000104">
    <property type="entry name" value="Thiamine biosynthetic bifunctional enzyme"/>
    <property type="match status" value="1"/>
</dbReference>
<dbReference type="InterPro" id="IPR034291">
    <property type="entry name" value="TMP_synthase"/>
</dbReference>
<dbReference type="HAMAP" id="MF_00097">
    <property type="entry name" value="TMP_synthase"/>
    <property type="match status" value="1"/>
</dbReference>
<comment type="cofactor">
    <cofactor evidence="2">
        <name>Mg(2+)</name>
        <dbReference type="ChEBI" id="CHEBI:18420"/>
    </cofactor>
</comment>
<dbReference type="PANTHER" id="PTHR20857">
    <property type="entry name" value="THIAMINE-PHOSPHATE PYROPHOSPHORYLASE"/>
    <property type="match status" value="1"/>
</dbReference>
<dbReference type="GO" id="GO:0000287">
    <property type="term" value="F:magnesium ion binding"/>
    <property type="evidence" value="ECO:0007669"/>
    <property type="project" value="InterPro"/>
</dbReference>
<evidence type="ECO:0000259" key="19">
    <source>
        <dbReference type="Pfam" id="PF02581"/>
    </source>
</evidence>
<evidence type="ECO:0000256" key="15">
    <source>
        <dbReference type="ARBA" id="ARBA00047883"/>
    </source>
</evidence>
<evidence type="ECO:0000313" key="21">
    <source>
        <dbReference type="Proteomes" id="UP001221413"/>
    </source>
</evidence>
<evidence type="ECO:0000256" key="1">
    <source>
        <dbReference type="ARBA" id="ARBA00001771"/>
    </source>
</evidence>
<comment type="function">
    <text evidence="3">Condenses 4-methyl-5-(beta-hydroxyethyl)thiazole monophosphate (THZ-P) and 2-methyl-4-amino-5-hydroxymethyl pyrimidine pyrophosphate (HMP-PP) to form thiamine monophosphate (TMP).</text>
</comment>
<dbReference type="PANTHER" id="PTHR20857:SF23">
    <property type="entry name" value="THIAMINE BIOSYNTHETIC BIFUNCTIONAL ENZYME"/>
    <property type="match status" value="1"/>
</dbReference>